<keyword evidence="9" id="KW-0812">Transmembrane</keyword>
<dbReference type="InterPro" id="IPR011712">
    <property type="entry name" value="Sig_transdc_His_kin_sub3_dim/P"/>
</dbReference>
<dbReference type="CDD" id="cd16917">
    <property type="entry name" value="HATPase_UhpB-NarQ-NarX-like"/>
    <property type="match status" value="1"/>
</dbReference>
<name>A0A9W6SPY7_9ACTN</name>
<gene>
    <name evidence="13" type="ORF">Afil01_47990</name>
</gene>
<feature type="transmembrane region" description="Helical" evidence="9">
    <location>
        <begin position="12"/>
        <end position="32"/>
    </location>
</feature>
<dbReference type="GO" id="GO:0046983">
    <property type="term" value="F:protein dimerization activity"/>
    <property type="evidence" value="ECO:0007669"/>
    <property type="project" value="InterPro"/>
</dbReference>
<feature type="transmembrane region" description="Helical" evidence="9">
    <location>
        <begin position="67"/>
        <end position="88"/>
    </location>
</feature>
<feature type="domain" description="Histidine kinase/HSP90-like ATPase" evidence="10">
    <location>
        <begin position="347"/>
        <end position="434"/>
    </location>
</feature>
<dbReference type="GO" id="GO:0005524">
    <property type="term" value="F:ATP binding"/>
    <property type="evidence" value="ECO:0007669"/>
    <property type="project" value="UniProtKB-KW"/>
</dbReference>
<proteinExistence type="predicted"/>
<dbReference type="GO" id="GO:0016020">
    <property type="term" value="C:membrane"/>
    <property type="evidence" value="ECO:0007669"/>
    <property type="project" value="InterPro"/>
</dbReference>
<dbReference type="AlphaFoldDB" id="A0A9W6SPY7"/>
<keyword evidence="5" id="KW-0547">Nucleotide-binding</keyword>
<comment type="caution">
    <text evidence="13">The sequence shown here is derived from an EMBL/GenBank/DDBJ whole genome shotgun (WGS) entry which is preliminary data.</text>
</comment>
<evidence type="ECO:0000259" key="10">
    <source>
        <dbReference type="Pfam" id="PF02518"/>
    </source>
</evidence>
<dbReference type="PANTHER" id="PTHR24421">
    <property type="entry name" value="NITRATE/NITRITE SENSOR PROTEIN NARX-RELATED"/>
    <property type="match status" value="1"/>
</dbReference>
<evidence type="ECO:0000256" key="5">
    <source>
        <dbReference type="ARBA" id="ARBA00022741"/>
    </source>
</evidence>
<keyword evidence="9" id="KW-1133">Transmembrane helix</keyword>
<evidence type="ECO:0000256" key="4">
    <source>
        <dbReference type="ARBA" id="ARBA00022679"/>
    </source>
</evidence>
<dbReference type="GO" id="GO:0000155">
    <property type="term" value="F:phosphorelay sensor kinase activity"/>
    <property type="evidence" value="ECO:0007669"/>
    <property type="project" value="InterPro"/>
</dbReference>
<comment type="catalytic activity">
    <reaction evidence="1">
        <text>ATP + protein L-histidine = ADP + protein N-phospho-L-histidine.</text>
        <dbReference type="EC" id="2.7.13.3"/>
    </reaction>
</comment>
<evidence type="ECO:0000259" key="12">
    <source>
        <dbReference type="Pfam" id="PF23539"/>
    </source>
</evidence>
<feature type="transmembrane region" description="Helical" evidence="9">
    <location>
        <begin position="108"/>
        <end position="128"/>
    </location>
</feature>
<keyword evidence="8" id="KW-0902">Two-component regulatory system</keyword>
<evidence type="ECO:0000259" key="11">
    <source>
        <dbReference type="Pfam" id="PF07730"/>
    </source>
</evidence>
<dbReference type="PANTHER" id="PTHR24421:SF10">
    <property type="entry name" value="NITRATE_NITRITE SENSOR PROTEIN NARQ"/>
    <property type="match status" value="1"/>
</dbReference>
<dbReference type="Proteomes" id="UP001165079">
    <property type="component" value="Unassembled WGS sequence"/>
</dbReference>
<dbReference type="InterPro" id="IPR003594">
    <property type="entry name" value="HATPase_dom"/>
</dbReference>
<dbReference type="InterPro" id="IPR055558">
    <property type="entry name" value="DUF7134"/>
</dbReference>
<sequence length="437" mass="45300">MNLLRRPLVQDTGLALGLLITSAMVTGMGVFTEPPGGGGADLGVLWWLLSLAAGLAIALRRRWPIPLLMLSTAAVALHMAMGLGAVPIDLAVPILLATVAGRHGRKVSLAILAALIIAVGVWNVTLVVRDGGGDGGKSVGVPEAIGKVVAIQPAPPNPPFGPLPLPKPEIDDQFYISAKVGVLYGSWGGLPVTVPVLIAGWAFGSRARARRALMDELTAHTRHLERERDQRDALAVAGERARIGRELHDAVAHGLSVMVVQAQGGEAALDARPEDARRALQAIVDVGRRSLADMRRTLNAYTAPDLAPAPGVSNLAELAARVRDSGTPVRLVVKNDPVELPASVDLSAYRIVQEALTNVVKHAGPGASALVDVEYTGSAVLLTVTDDGAGSDGGDGRGNGVRGMRERAALLGGALEAGPGPDGGFRVTAMLPIREAE</sequence>
<organism evidence="13 14">
    <name type="scientific">Actinorhabdospora filicis</name>
    <dbReference type="NCBI Taxonomy" id="1785913"/>
    <lineage>
        <taxon>Bacteria</taxon>
        <taxon>Bacillati</taxon>
        <taxon>Actinomycetota</taxon>
        <taxon>Actinomycetes</taxon>
        <taxon>Micromonosporales</taxon>
        <taxon>Micromonosporaceae</taxon>
        <taxon>Actinorhabdospora</taxon>
    </lineage>
</organism>
<evidence type="ECO:0000256" key="7">
    <source>
        <dbReference type="ARBA" id="ARBA00022840"/>
    </source>
</evidence>
<keyword evidence="4" id="KW-0808">Transferase</keyword>
<dbReference type="Gene3D" id="3.30.565.10">
    <property type="entry name" value="Histidine kinase-like ATPase, C-terminal domain"/>
    <property type="match status" value="1"/>
</dbReference>
<evidence type="ECO:0000256" key="1">
    <source>
        <dbReference type="ARBA" id="ARBA00000085"/>
    </source>
</evidence>
<feature type="transmembrane region" description="Helical" evidence="9">
    <location>
        <begin position="44"/>
        <end position="60"/>
    </location>
</feature>
<reference evidence="13" key="1">
    <citation type="submission" date="2023-03" db="EMBL/GenBank/DDBJ databases">
        <title>Actinorhabdospora filicis NBRC 111898.</title>
        <authorList>
            <person name="Ichikawa N."/>
            <person name="Sato H."/>
            <person name="Tonouchi N."/>
        </authorList>
    </citation>
    <scope>NUCLEOTIDE SEQUENCE</scope>
    <source>
        <strain evidence="13">NBRC 111898</strain>
    </source>
</reference>
<evidence type="ECO:0000256" key="3">
    <source>
        <dbReference type="ARBA" id="ARBA00022553"/>
    </source>
</evidence>
<keyword evidence="6" id="KW-0418">Kinase</keyword>
<keyword evidence="14" id="KW-1185">Reference proteome</keyword>
<accession>A0A9W6SPY7</accession>
<dbReference type="InterPro" id="IPR036890">
    <property type="entry name" value="HATPase_C_sf"/>
</dbReference>
<dbReference type="RefSeq" id="WP_285665122.1">
    <property type="nucleotide sequence ID" value="NZ_BSTX01000003.1"/>
</dbReference>
<dbReference type="Pfam" id="PF23539">
    <property type="entry name" value="DUF7134"/>
    <property type="match status" value="1"/>
</dbReference>
<dbReference type="Gene3D" id="1.20.5.1930">
    <property type="match status" value="1"/>
</dbReference>
<evidence type="ECO:0000256" key="9">
    <source>
        <dbReference type="SAM" id="Phobius"/>
    </source>
</evidence>
<evidence type="ECO:0000256" key="2">
    <source>
        <dbReference type="ARBA" id="ARBA00012438"/>
    </source>
</evidence>
<evidence type="ECO:0000256" key="8">
    <source>
        <dbReference type="ARBA" id="ARBA00023012"/>
    </source>
</evidence>
<keyword evidence="3" id="KW-0597">Phosphoprotein</keyword>
<evidence type="ECO:0000313" key="13">
    <source>
        <dbReference type="EMBL" id="GLZ79992.1"/>
    </source>
</evidence>
<keyword evidence="9" id="KW-0472">Membrane</keyword>
<dbReference type="Pfam" id="PF02518">
    <property type="entry name" value="HATPase_c"/>
    <property type="match status" value="1"/>
</dbReference>
<dbReference type="Pfam" id="PF07730">
    <property type="entry name" value="HisKA_3"/>
    <property type="match status" value="1"/>
</dbReference>
<dbReference type="InterPro" id="IPR050482">
    <property type="entry name" value="Sensor_HK_TwoCompSys"/>
</dbReference>
<protein>
    <recommendedName>
        <fullName evidence="2">histidine kinase</fullName>
        <ecNumber evidence="2">2.7.13.3</ecNumber>
    </recommendedName>
</protein>
<dbReference type="EMBL" id="BSTX01000003">
    <property type="protein sequence ID" value="GLZ79992.1"/>
    <property type="molecule type" value="Genomic_DNA"/>
</dbReference>
<feature type="domain" description="Signal transduction histidine kinase subgroup 3 dimerisation and phosphoacceptor" evidence="11">
    <location>
        <begin position="239"/>
        <end position="304"/>
    </location>
</feature>
<evidence type="ECO:0000256" key="6">
    <source>
        <dbReference type="ARBA" id="ARBA00022777"/>
    </source>
</evidence>
<feature type="domain" description="DUF7134" evidence="12">
    <location>
        <begin position="5"/>
        <end position="125"/>
    </location>
</feature>
<dbReference type="SUPFAM" id="SSF55874">
    <property type="entry name" value="ATPase domain of HSP90 chaperone/DNA topoisomerase II/histidine kinase"/>
    <property type="match status" value="1"/>
</dbReference>
<keyword evidence="7" id="KW-0067">ATP-binding</keyword>
<evidence type="ECO:0000313" key="14">
    <source>
        <dbReference type="Proteomes" id="UP001165079"/>
    </source>
</evidence>
<dbReference type="EC" id="2.7.13.3" evidence="2"/>